<proteinExistence type="predicted"/>
<dbReference type="EMBL" id="JACGWL010000004">
    <property type="protein sequence ID" value="KAK4403249.1"/>
    <property type="molecule type" value="Genomic_DNA"/>
</dbReference>
<keyword evidence="1 3" id="KW-0820">tRNA-binding</keyword>
<dbReference type="InterPro" id="IPR051270">
    <property type="entry name" value="Tyrosine-tRNA_ligase_regulator"/>
</dbReference>
<dbReference type="Gene3D" id="2.40.50.140">
    <property type="entry name" value="Nucleic acid-binding proteins"/>
    <property type="match status" value="1"/>
</dbReference>
<evidence type="ECO:0000256" key="1">
    <source>
        <dbReference type="ARBA" id="ARBA00022555"/>
    </source>
</evidence>
<reference evidence="5" key="2">
    <citation type="journal article" date="2024" name="Plant">
        <title>Genomic evolution and insights into agronomic trait innovations of Sesamum species.</title>
        <authorList>
            <person name="Miao H."/>
            <person name="Wang L."/>
            <person name="Qu L."/>
            <person name="Liu H."/>
            <person name="Sun Y."/>
            <person name="Le M."/>
            <person name="Wang Q."/>
            <person name="Wei S."/>
            <person name="Zheng Y."/>
            <person name="Lin W."/>
            <person name="Duan Y."/>
            <person name="Cao H."/>
            <person name="Xiong S."/>
            <person name="Wang X."/>
            <person name="Wei L."/>
            <person name="Li C."/>
            <person name="Ma Q."/>
            <person name="Ju M."/>
            <person name="Zhao R."/>
            <person name="Li G."/>
            <person name="Mu C."/>
            <person name="Tian Q."/>
            <person name="Mei H."/>
            <person name="Zhang T."/>
            <person name="Gao T."/>
            <person name="Zhang H."/>
        </authorList>
    </citation>
    <scope>NUCLEOTIDE SEQUENCE</scope>
    <source>
        <strain evidence="5">K16</strain>
    </source>
</reference>
<evidence type="ECO:0000313" key="6">
    <source>
        <dbReference type="Proteomes" id="UP001289374"/>
    </source>
</evidence>
<evidence type="ECO:0000313" key="5">
    <source>
        <dbReference type="EMBL" id="KAK4403249.1"/>
    </source>
</evidence>
<dbReference type="SUPFAM" id="SSF50249">
    <property type="entry name" value="Nucleic acid-binding proteins"/>
    <property type="match status" value="1"/>
</dbReference>
<dbReference type="CDD" id="cd02799">
    <property type="entry name" value="tRNA_bind_EMAP-II_like"/>
    <property type="match status" value="1"/>
</dbReference>
<dbReference type="GO" id="GO:0000049">
    <property type="term" value="F:tRNA binding"/>
    <property type="evidence" value="ECO:0007669"/>
    <property type="project" value="UniProtKB-UniRule"/>
</dbReference>
<dbReference type="PANTHER" id="PTHR11586">
    <property type="entry name" value="TRNA-AMINOACYLATION COFACTOR ARC1 FAMILY MEMBER"/>
    <property type="match status" value="1"/>
</dbReference>
<sequence>MAAATATAHFFFKGTAPFFLSCRRRLLLYHPPNTASLPRRTLIKSYHCCISGFPHAILCNSNSTPLRRRERMHLLCYCTETAAQDNNIAAAPSTTVDVDVDDKSIREAANTLDIRVGRILKAWRHEEADSLYVEEVDVGEPEPRTICSGLVKYIPLHLIQDRNVIVLANLKPRNMRGVKSFGMLMAASDAAHENVELLVPPLGAVPGERVWFGSVDEKDNLPDVASPNQAKHAYMICFLMLDSLAGYDTLQVQKKKIWELVQPQLKTDESGVAKLGMHHMRTSGGVVTCESLKNANIS</sequence>
<dbReference type="Pfam" id="PF01588">
    <property type="entry name" value="tRNA_bind"/>
    <property type="match status" value="1"/>
</dbReference>
<dbReference type="AlphaFoldDB" id="A0AAE2BZ96"/>
<dbReference type="PROSITE" id="PS50886">
    <property type="entry name" value="TRBD"/>
    <property type="match status" value="1"/>
</dbReference>
<dbReference type="FunFam" id="2.40.50.140:FF:000225">
    <property type="entry name" value="tyrosine--tRNA ligase, cytoplasmic"/>
    <property type="match status" value="1"/>
</dbReference>
<dbReference type="PANTHER" id="PTHR11586:SF47">
    <property type="entry name" value="NUCLEIC ACID-BINDING, OB-FOLD-LIKE PROTEIN"/>
    <property type="match status" value="1"/>
</dbReference>
<gene>
    <name evidence="5" type="ORF">Sango_0693500</name>
</gene>
<keyword evidence="2 3" id="KW-0694">RNA-binding</keyword>
<protein>
    <submittedName>
        <fullName evidence="5">Tyrosine--tRNA ligase, cytoplasmic</fullName>
    </submittedName>
</protein>
<keyword evidence="6" id="KW-1185">Reference proteome</keyword>
<dbReference type="GO" id="GO:0016874">
    <property type="term" value="F:ligase activity"/>
    <property type="evidence" value="ECO:0007669"/>
    <property type="project" value="UniProtKB-KW"/>
</dbReference>
<evidence type="ECO:0000256" key="2">
    <source>
        <dbReference type="ARBA" id="ARBA00022884"/>
    </source>
</evidence>
<dbReference type="InterPro" id="IPR012340">
    <property type="entry name" value="NA-bd_OB-fold"/>
</dbReference>
<organism evidence="5 6">
    <name type="scientific">Sesamum angolense</name>
    <dbReference type="NCBI Taxonomy" id="2727404"/>
    <lineage>
        <taxon>Eukaryota</taxon>
        <taxon>Viridiplantae</taxon>
        <taxon>Streptophyta</taxon>
        <taxon>Embryophyta</taxon>
        <taxon>Tracheophyta</taxon>
        <taxon>Spermatophyta</taxon>
        <taxon>Magnoliopsida</taxon>
        <taxon>eudicotyledons</taxon>
        <taxon>Gunneridae</taxon>
        <taxon>Pentapetalae</taxon>
        <taxon>asterids</taxon>
        <taxon>lamiids</taxon>
        <taxon>Lamiales</taxon>
        <taxon>Pedaliaceae</taxon>
        <taxon>Sesamum</taxon>
    </lineage>
</organism>
<comment type="caution">
    <text evidence="5">The sequence shown here is derived from an EMBL/GenBank/DDBJ whole genome shotgun (WGS) entry which is preliminary data.</text>
</comment>
<dbReference type="InterPro" id="IPR002547">
    <property type="entry name" value="tRNA-bd_dom"/>
</dbReference>
<name>A0AAE2BZ96_9LAMI</name>
<evidence type="ECO:0000259" key="4">
    <source>
        <dbReference type="PROSITE" id="PS50886"/>
    </source>
</evidence>
<reference evidence="5" key="1">
    <citation type="submission" date="2020-06" db="EMBL/GenBank/DDBJ databases">
        <authorList>
            <person name="Li T."/>
            <person name="Hu X."/>
            <person name="Zhang T."/>
            <person name="Song X."/>
            <person name="Zhang H."/>
            <person name="Dai N."/>
            <person name="Sheng W."/>
            <person name="Hou X."/>
            <person name="Wei L."/>
        </authorList>
    </citation>
    <scope>NUCLEOTIDE SEQUENCE</scope>
    <source>
        <strain evidence="5">K16</strain>
        <tissue evidence="5">Leaf</tissue>
    </source>
</reference>
<evidence type="ECO:0000256" key="3">
    <source>
        <dbReference type="PROSITE-ProRule" id="PRU00209"/>
    </source>
</evidence>
<keyword evidence="5" id="KW-0436">Ligase</keyword>
<accession>A0AAE2BZ96</accession>
<dbReference type="Proteomes" id="UP001289374">
    <property type="component" value="Unassembled WGS sequence"/>
</dbReference>
<feature type="domain" description="TRNA-binding" evidence="4">
    <location>
        <begin position="108"/>
        <end position="211"/>
    </location>
</feature>